<name>A0ABY8P0P3_9GAMM</name>
<dbReference type="EMBL" id="CP123759">
    <property type="protein sequence ID" value="WGO83057.1"/>
    <property type="molecule type" value="Genomic_DNA"/>
</dbReference>
<evidence type="ECO:0000313" key="2">
    <source>
        <dbReference type="Proteomes" id="UP001231859"/>
    </source>
</evidence>
<sequence length="79" mass="9019">MNTVFEILSSVIVQKLRHTHVCNSAKITAILPLLDFCNSAVDIRDAINTNISTFVYYFLDKFLTCEIMKDACFALNKDR</sequence>
<evidence type="ECO:0000313" key="1">
    <source>
        <dbReference type="EMBL" id="WGO83057.1"/>
    </source>
</evidence>
<proteinExistence type="predicted"/>
<reference evidence="1 2" key="1">
    <citation type="submission" date="2023-04" db="EMBL/GenBank/DDBJ databases">
        <title>Genome dynamics across the evolutionary transition to endosymbiosis.</title>
        <authorList>
            <person name="Siozios S."/>
            <person name="Nadal-Jimenez P."/>
            <person name="Azagi T."/>
            <person name="Sprong H."/>
            <person name="Frost C.L."/>
            <person name="Parratt S.R."/>
            <person name="Taylor G."/>
            <person name="Brettell L."/>
            <person name="Lew K.C."/>
            <person name="Croft L."/>
            <person name="King K.C."/>
            <person name="Brockhurst M.A."/>
            <person name="Hypsa V."/>
            <person name="Novakova E."/>
            <person name="Darby A.C."/>
            <person name="Hurst G.D.D."/>
        </authorList>
    </citation>
    <scope>NUCLEOTIDE SEQUENCE [LARGE SCALE GENOMIC DNA]</scope>
    <source>
        <strain evidence="2">aApi_AU</strain>
    </source>
</reference>
<keyword evidence="2" id="KW-1185">Reference proteome</keyword>
<organism evidence="1 2">
    <name type="scientific">Arsenophonus apicola</name>
    <dbReference type="NCBI Taxonomy" id="2879119"/>
    <lineage>
        <taxon>Bacteria</taxon>
        <taxon>Pseudomonadati</taxon>
        <taxon>Pseudomonadota</taxon>
        <taxon>Gammaproteobacteria</taxon>
        <taxon>Enterobacterales</taxon>
        <taxon>Morganellaceae</taxon>
        <taxon>Arsenophonus</taxon>
    </lineage>
</organism>
<protein>
    <submittedName>
        <fullName evidence="1">Uncharacterized protein</fullName>
    </submittedName>
</protein>
<dbReference type="RefSeq" id="WP_280937727.1">
    <property type="nucleotide sequence ID" value="NZ_CP123759.1"/>
</dbReference>
<accession>A0ABY8P0P3</accession>
<dbReference type="Proteomes" id="UP001231859">
    <property type="component" value="Chromosome"/>
</dbReference>
<gene>
    <name evidence="1" type="ORF">QG404_12000</name>
</gene>